<dbReference type="PANTHER" id="PTHR35133:SF1">
    <property type="entry name" value="PROTEIN EFFECTOR OF TRANSCRIPTION 2-RELATED"/>
    <property type="match status" value="1"/>
</dbReference>
<dbReference type="AlphaFoldDB" id="A0AAD3SVU2"/>
<dbReference type="PANTHER" id="PTHR35133">
    <property type="entry name" value="PROTEIN EFFECTOR OF TRANSCRIPTION 2-RELATED"/>
    <property type="match status" value="1"/>
</dbReference>
<accession>A0AAD3SVU2</accession>
<proteinExistence type="predicted"/>
<dbReference type="GO" id="GO:0006355">
    <property type="term" value="P:regulation of DNA-templated transcription"/>
    <property type="evidence" value="ECO:0007669"/>
    <property type="project" value="InterPro"/>
</dbReference>
<reference evidence="1" key="1">
    <citation type="submission" date="2023-05" db="EMBL/GenBank/DDBJ databases">
        <title>Nepenthes gracilis genome sequencing.</title>
        <authorList>
            <person name="Fukushima K."/>
        </authorList>
    </citation>
    <scope>NUCLEOTIDE SEQUENCE</scope>
    <source>
        <strain evidence="1">SING2019-196</strain>
    </source>
</reference>
<protein>
    <recommendedName>
        <fullName evidence="3">Protein EFFECTOR OF TRANSCRIPTION 2-like</fullName>
    </recommendedName>
</protein>
<dbReference type="GO" id="GO:0003677">
    <property type="term" value="F:DNA binding"/>
    <property type="evidence" value="ECO:0007669"/>
    <property type="project" value="InterPro"/>
</dbReference>
<keyword evidence="2" id="KW-1185">Reference proteome</keyword>
<evidence type="ECO:0008006" key="3">
    <source>
        <dbReference type="Google" id="ProtNLM"/>
    </source>
</evidence>
<dbReference type="Proteomes" id="UP001279734">
    <property type="component" value="Unassembled WGS sequence"/>
</dbReference>
<evidence type="ECO:0000313" key="2">
    <source>
        <dbReference type="Proteomes" id="UP001279734"/>
    </source>
</evidence>
<dbReference type="Pfam" id="PF19239">
    <property type="entry name" value="GIY_YIG_domain"/>
    <property type="match status" value="1"/>
</dbReference>
<sequence>MATPPVPGVSSAVSRLKREDCHRTKHDSAFSKWKVLIGPSDWSNYEAGMEGAERYRVQNLPASSGPGLYEIGVAVWRTQSGREVVKLDLDQIVVVYLGEADSVRSRLQMYGRGGAHLENCSYSSSVDLAKGSPKVGAGFFKDIFSRGYAIVYRWAPMSSKIDAKRKEAQLLDTFDYAWNKVGNCRRRPNDILQKIDEISSRTVQLPRVVKKLQALSQKQVGIPIKARQLPLLEDKHCGYAYDESYNLFSRVFKFGRSHPRLASDQLGVPEDFTVTFFCRATLSDGSFCTNHPVEGRKRCAEHKGKRINGVNSKPIMSDLGTHSTILRSKTSSFHESDKIEDQDLSSVDVKLPLTVTAHHANNDVSTICGVILPGGFPCKQPPVPGRKRCEEHKGMRITPSILKLYTEEKSHSYELKPQTSTPVRSVPLNDCDNFCGVILSNGSICRRQPFEGRKRCTEHKGMRVDGYMSRPTSTNKSLEFNSAIGSACPFSSRASFVSSAFDFPLLCGVALANGSYCSRQPVQGRKRCWQHKGMRA</sequence>
<evidence type="ECO:0000313" key="1">
    <source>
        <dbReference type="EMBL" id="GMH18070.1"/>
    </source>
</evidence>
<gene>
    <name evidence="1" type="ORF">Nepgr_019911</name>
</gene>
<name>A0AAD3SVU2_NEPGR</name>
<dbReference type="EMBL" id="BSYO01000018">
    <property type="protein sequence ID" value="GMH18070.1"/>
    <property type="molecule type" value="Genomic_DNA"/>
</dbReference>
<comment type="caution">
    <text evidence="1">The sequence shown here is derived from an EMBL/GenBank/DDBJ whole genome shotgun (WGS) entry which is preliminary data.</text>
</comment>
<organism evidence="1 2">
    <name type="scientific">Nepenthes gracilis</name>
    <name type="common">Slender pitcher plant</name>
    <dbReference type="NCBI Taxonomy" id="150966"/>
    <lineage>
        <taxon>Eukaryota</taxon>
        <taxon>Viridiplantae</taxon>
        <taxon>Streptophyta</taxon>
        <taxon>Embryophyta</taxon>
        <taxon>Tracheophyta</taxon>
        <taxon>Spermatophyta</taxon>
        <taxon>Magnoliopsida</taxon>
        <taxon>eudicotyledons</taxon>
        <taxon>Gunneridae</taxon>
        <taxon>Pentapetalae</taxon>
        <taxon>Caryophyllales</taxon>
        <taxon>Nepenthaceae</taxon>
        <taxon>Nepenthes</taxon>
    </lineage>
</organism>
<dbReference type="InterPro" id="IPR038909">
    <property type="entry name" value="Effector_transcript"/>
</dbReference>